<dbReference type="RefSeq" id="WP_167017167.1">
    <property type="nucleotide sequence ID" value="NZ_VWXF01000009.1"/>
</dbReference>
<evidence type="ECO:0000313" key="2">
    <source>
        <dbReference type="Proteomes" id="UP001515683"/>
    </source>
</evidence>
<sequence>MNPLNAITFAALCGPLAQPAALALDFIPESVTTVTRCSQKSPSLDDYANSLEQGKETLSRLTISIDDYYISLIKMDFVSARQTVVENGIETMEACEMFLRAFEEEIKKTISGNLPGFVATELRIYWRHIAKARSSVTRLNQFTLGLFKDAVTYKSTTDLSAVKELAAYTSTKLKEAKFH</sequence>
<evidence type="ECO:0000313" key="1">
    <source>
        <dbReference type="EMBL" id="NIF23709.1"/>
    </source>
</evidence>
<proteinExistence type="predicted"/>
<dbReference type="EMBL" id="VWXF01000009">
    <property type="protein sequence ID" value="NIF23709.1"/>
    <property type="molecule type" value="Genomic_DNA"/>
</dbReference>
<reference evidence="1 2" key="1">
    <citation type="journal article" date="2019" name="bioRxiv">
        <title>Bacteria contribute to plant secondary compound degradation in a generalist herbivore system.</title>
        <authorList>
            <person name="Francoeur C.B."/>
            <person name="Khadempour L."/>
            <person name="Moreira-Soto R.D."/>
            <person name="Gotting K."/>
            <person name="Book A.J."/>
            <person name="Pinto-Tomas A.A."/>
            <person name="Keefover-Ring K."/>
            <person name="Currie C.R."/>
        </authorList>
    </citation>
    <scope>NUCLEOTIDE SEQUENCE [LARGE SCALE GENOMIC DNA]</scope>
    <source>
        <strain evidence="1">Acro-835</strain>
    </source>
</reference>
<keyword evidence="2" id="KW-1185">Reference proteome</keyword>
<organism evidence="1 2">
    <name type="scientific">Candidatus Pantoea multigeneris</name>
    <dbReference type="NCBI Taxonomy" id="2608357"/>
    <lineage>
        <taxon>Bacteria</taxon>
        <taxon>Pseudomonadati</taxon>
        <taxon>Pseudomonadota</taxon>
        <taxon>Gammaproteobacteria</taxon>
        <taxon>Enterobacterales</taxon>
        <taxon>Erwiniaceae</taxon>
        <taxon>Pantoea</taxon>
    </lineage>
</organism>
<name>A0ABX0RJ94_9GAMM</name>
<gene>
    <name evidence="1" type="ORF">F3J40_19200</name>
</gene>
<accession>A0ABX0RJ94</accession>
<protein>
    <submittedName>
        <fullName evidence="1">Uncharacterized protein</fullName>
    </submittedName>
</protein>
<dbReference type="Proteomes" id="UP001515683">
    <property type="component" value="Unassembled WGS sequence"/>
</dbReference>
<comment type="caution">
    <text evidence="1">The sequence shown here is derived from an EMBL/GenBank/DDBJ whole genome shotgun (WGS) entry which is preliminary data.</text>
</comment>